<dbReference type="InterPro" id="IPR022791">
    <property type="entry name" value="L-PG_synthase/AglD"/>
</dbReference>
<protein>
    <recommendedName>
        <fullName evidence="6">Phosphatidylglycerol lysyltransferase</fullName>
        <ecNumber evidence="6">2.3.2.3</ecNumber>
    </recommendedName>
    <alternativeName>
        <fullName evidence="6">Lysylphosphatidylglycerol synthase</fullName>
    </alternativeName>
</protein>
<dbReference type="Proteomes" id="UP000824221">
    <property type="component" value="Unassembled WGS sequence"/>
</dbReference>
<comment type="caution">
    <text evidence="8">The sequence shown here is derived from an EMBL/GenBank/DDBJ whole genome shotgun (WGS) entry which is preliminary data.</text>
</comment>
<comment type="similarity">
    <text evidence="6">Belongs to the LPG synthase family.</text>
</comment>
<feature type="transmembrane region" description="Helical" evidence="6">
    <location>
        <begin position="189"/>
        <end position="212"/>
    </location>
</feature>
<feature type="compositionally biased region" description="Acidic residues" evidence="7">
    <location>
        <begin position="404"/>
        <end position="414"/>
    </location>
</feature>
<accession>A0A9D2KF49</accession>
<evidence type="ECO:0000256" key="3">
    <source>
        <dbReference type="ARBA" id="ARBA00022692"/>
    </source>
</evidence>
<feature type="transmembrane region" description="Helical" evidence="6">
    <location>
        <begin position="218"/>
        <end position="234"/>
    </location>
</feature>
<evidence type="ECO:0000256" key="7">
    <source>
        <dbReference type="SAM" id="MobiDB-lite"/>
    </source>
</evidence>
<proteinExistence type="inferred from homology"/>
<dbReference type="GO" id="GO:0050071">
    <property type="term" value="F:phosphatidylglycerol lysyltransferase activity"/>
    <property type="evidence" value="ECO:0007669"/>
    <property type="project" value="UniProtKB-EC"/>
</dbReference>
<evidence type="ECO:0000256" key="6">
    <source>
        <dbReference type="RuleBase" id="RU363042"/>
    </source>
</evidence>
<feature type="region of interest" description="Disordered" evidence="7">
    <location>
        <begin position="382"/>
        <end position="414"/>
    </location>
</feature>
<keyword evidence="3 6" id="KW-0812">Transmembrane</keyword>
<evidence type="ECO:0000256" key="1">
    <source>
        <dbReference type="ARBA" id="ARBA00004651"/>
    </source>
</evidence>
<dbReference type="EC" id="2.3.2.3" evidence="6"/>
<feature type="transmembrane region" description="Helical" evidence="6">
    <location>
        <begin position="156"/>
        <end position="177"/>
    </location>
</feature>
<dbReference type="GO" id="GO:0046677">
    <property type="term" value="P:response to antibiotic"/>
    <property type="evidence" value="ECO:0007669"/>
    <property type="project" value="UniProtKB-KW"/>
</dbReference>
<evidence type="ECO:0000256" key="2">
    <source>
        <dbReference type="ARBA" id="ARBA00022475"/>
    </source>
</evidence>
<evidence type="ECO:0000313" key="8">
    <source>
        <dbReference type="EMBL" id="HJA02520.1"/>
    </source>
</evidence>
<evidence type="ECO:0000256" key="5">
    <source>
        <dbReference type="ARBA" id="ARBA00023136"/>
    </source>
</evidence>
<keyword evidence="5 6" id="KW-0472">Membrane</keyword>
<keyword evidence="6" id="KW-0443">Lipid metabolism</keyword>
<dbReference type="PANTHER" id="PTHR37693:SF1">
    <property type="entry name" value="INTEGRAL MEMBRANE PROTEIN"/>
    <property type="match status" value="1"/>
</dbReference>
<dbReference type="AlphaFoldDB" id="A0A9D2KF49"/>
<reference evidence="8" key="1">
    <citation type="journal article" date="2021" name="PeerJ">
        <title>Extensive microbial diversity within the chicken gut microbiome revealed by metagenomics and culture.</title>
        <authorList>
            <person name="Gilroy R."/>
            <person name="Ravi A."/>
            <person name="Getino M."/>
            <person name="Pursley I."/>
            <person name="Horton D.L."/>
            <person name="Alikhan N.F."/>
            <person name="Baker D."/>
            <person name="Gharbi K."/>
            <person name="Hall N."/>
            <person name="Watson M."/>
            <person name="Adriaenssens E.M."/>
            <person name="Foster-Nyarko E."/>
            <person name="Jarju S."/>
            <person name="Secka A."/>
            <person name="Antonio M."/>
            <person name="Oren A."/>
            <person name="Chaudhuri R.R."/>
            <person name="La Ragione R."/>
            <person name="Hildebrand F."/>
            <person name="Pallen M.J."/>
        </authorList>
    </citation>
    <scope>NUCLEOTIDE SEQUENCE</scope>
    <source>
        <strain evidence="8">CHK156-179</strain>
    </source>
</reference>
<dbReference type="GO" id="GO:0006629">
    <property type="term" value="P:lipid metabolic process"/>
    <property type="evidence" value="ECO:0007669"/>
    <property type="project" value="UniProtKB-KW"/>
</dbReference>
<feature type="region of interest" description="Disordered" evidence="7">
    <location>
        <begin position="1"/>
        <end position="22"/>
    </location>
</feature>
<keyword evidence="4 6" id="KW-1133">Transmembrane helix</keyword>
<feature type="transmembrane region" description="Helical" evidence="6">
    <location>
        <begin position="356"/>
        <end position="374"/>
    </location>
</feature>
<dbReference type="EMBL" id="DXAJ01000060">
    <property type="protein sequence ID" value="HJA02520.1"/>
    <property type="molecule type" value="Genomic_DNA"/>
</dbReference>
<keyword evidence="6" id="KW-0808">Transferase</keyword>
<evidence type="ECO:0000256" key="4">
    <source>
        <dbReference type="ARBA" id="ARBA00022989"/>
    </source>
</evidence>
<dbReference type="PANTHER" id="PTHR37693">
    <property type="entry name" value="PHOSPHATIDYLGLYCEROL LYSYLTRANSFERASE"/>
    <property type="match status" value="1"/>
</dbReference>
<reference evidence="8" key="2">
    <citation type="submission" date="2021-04" db="EMBL/GenBank/DDBJ databases">
        <authorList>
            <person name="Gilroy R."/>
        </authorList>
    </citation>
    <scope>NUCLEOTIDE SEQUENCE</scope>
    <source>
        <strain evidence="8">CHK156-179</strain>
    </source>
</reference>
<sequence length="414" mass="46012">MTEHEIPNCNMTEPPLPPEGMRPKSRAQLRSWIVKTVLMLALIAFSIVLMFSIGNYVTGGEHERVGFIQFLKLLDYRYFALLLAVLLLYLAVESAKYAYLLKVSTGKFRWRVSIKTMFLGKYYDGITPLSMGGQAFQIVYLHKKDVPGGVASAIPLIRYIVSSLVVTAISIVLLILTPQHVPGSIASKTMLVLAAVSLALNGSIPLIILLFTIFPKKMMRLVVGAVGLLAKMHIVKRKYHATKKCVNGLLEYSGAMKLFAKKFLQCLPLVLLCVIETLLNYAIPFFVVLAVGHDVKPTFELLMQILCLSTLTRYTALLIPTPGNTGAMEATGSLIFSTVTSIQPMLGWVVLVWRFFTYYLYILSGIGISIFEVIRDAVRQKRRAREETAPSQTPADIQPPEDAQPPEEPPETES</sequence>
<feature type="transmembrane region" description="Helical" evidence="6">
    <location>
        <begin position="266"/>
        <end position="289"/>
    </location>
</feature>
<feature type="transmembrane region" description="Helical" evidence="6">
    <location>
        <begin position="32"/>
        <end position="58"/>
    </location>
</feature>
<keyword evidence="2" id="KW-1003">Cell membrane</keyword>
<feature type="transmembrane region" description="Helical" evidence="6">
    <location>
        <begin position="78"/>
        <end position="101"/>
    </location>
</feature>
<dbReference type="NCBIfam" id="TIGR00374">
    <property type="entry name" value="flippase-like domain"/>
    <property type="match status" value="1"/>
</dbReference>
<gene>
    <name evidence="6" type="primary">mprF</name>
    <name evidence="8" type="ORF">H9797_03965</name>
</gene>
<organism evidence="8 9">
    <name type="scientific">Candidatus Gallimonas gallistercoris</name>
    <dbReference type="NCBI Taxonomy" id="2838602"/>
    <lineage>
        <taxon>Bacteria</taxon>
        <taxon>Bacillati</taxon>
        <taxon>Bacillota</taxon>
        <taxon>Clostridia</taxon>
        <taxon>Candidatus Gallimonas</taxon>
    </lineage>
</organism>
<name>A0A9D2KF49_9FIRM</name>
<feature type="transmembrane region" description="Helical" evidence="6">
    <location>
        <begin position="122"/>
        <end position="141"/>
    </location>
</feature>
<dbReference type="GO" id="GO:0005886">
    <property type="term" value="C:plasma membrane"/>
    <property type="evidence" value="ECO:0007669"/>
    <property type="project" value="UniProtKB-SubCell"/>
</dbReference>
<dbReference type="Pfam" id="PF03706">
    <property type="entry name" value="LPG_synthase_TM"/>
    <property type="match status" value="1"/>
</dbReference>
<comment type="function">
    <text evidence="6">Catalyzes the transfer of a lysyl group from L-lysyl-tRNA(Lys) to membrane-bound phosphatidylglycerol (PG), which produces lysylphosphatidylglycerol (LPG), a major component of the bacterial membrane with a positive net charge. LPG synthesis contributes to bacterial virulence as it is involved in the resistance mechanism against cationic antimicrobial peptides (CAMP) produces by the host's immune system (defensins, cathelicidins) and by the competing microorganisms.</text>
</comment>
<keyword evidence="6" id="KW-0046">Antibiotic resistance</keyword>
<comment type="subcellular location">
    <subcellularLocation>
        <location evidence="1 6">Cell membrane</location>
        <topology evidence="1 6">Multi-pass membrane protein</topology>
    </subcellularLocation>
</comment>
<evidence type="ECO:0000313" key="9">
    <source>
        <dbReference type="Proteomes" id="UP000824221"/>
    </source>
</evidence>
<comment type="catalytic activity">
    <reaction evidence="6">
        <text>L-lysyl-tRNA(Lys) + a 1,2-diacyl-sn-glycero-3-phospho-(1'-sn-glycerol) = a 1,2-diacyl-sn-glycero-3-phospho-1'-(3'-O-L-lysyl)-sn-glycerol + tRNA(Lys)</text>
        <dbReference type="Rhea" id="RHEA:10668"/>
        <dbReference type="Rhea" id="RHEA-COMP:9696"/>
        <dbReference type="Rhea" id="RHEA-COMP:9697"/>
        <dbReference type="ChEBI" id="CHEBI:64716"/>
        <dbReference type="ChEBI" id="CHEBI:75792"/>
        <dbReference type="ChEBI" id="CHEBI:78442"/>
        <dbReference type="ChEBI" id="CHEBI:78529"/>
        <dbReference type="EC" id="2.3.2.3"/>
    </reaction>
</comment>